<evidence type="ECO:0000259" key="12">
    <source>
        <dbReference type="PROSITE" id="PS50157"/>
    </source>
</evidence>
<accession>A0A1Y3AYQ2</accession>
<feature type="compositionally biased region" description="Polar residues" evidence="11">
    <location>
        <begin position="112"/>
        <end position="125"/>
    </location>
</feature>
<keyword evidence="9" id="KW-0539">Nucleus</keyword>
<dbReference type="FunFam" id="3.30.160.60:FF:000624">
    <property type="entry name" value="zinc finger protein 697"/>
    <property type="match status" value="1"/>
</dbReference>
<dbReference type="InterPro" id="IPR036236">
    <property type="entry name" value="Znf_C2H2_sf"/>
</dbReference>
<dbReference type="Pfam" id="PF00096">
    <property type="entry name" value="zf-C2H2"/>
    <property type="match status" value="5"/>
</dbReference>
<evidence type="ECO:0000256" key="2">
    <source>
        <dbReference type="ARBA" id="ARBA00006991"/>
    </source>
</evidence>
<feature type="region of interest" description="Disordered" evidence="11">
    <location>
        <begin position="1147"/>
        <end position="1174"/>
    </location>
</feature>
<dbReference type="FunFam" id="3.30.160.60:FF:001289">
    <property type="entry name" value="Zinc finger protein 574"/>
    <property type="match status" value="1"/>
</dbReference>
<dbReference type="PANTHER" id="PTHR23234:SF10">
    <property type="entry name" value="RIKEN CDNA 6720489N17 GENE-RELATED"/>
    <property type="match status" value="1"/>
</dbReference>
<dbReference type="SUPFAM" id="SSF57667">
    <property type="entry name" value="beta-beta-alpha zinc fingers"/>
    <property type="match status" value="4"/>
</dbReference>
<evidence type="ECO:0000313" key="14">
    <source>
        <dbReference type="Proteomes" id="UP000194236"/>
    </source>
</evidence>
<dbReference type="Proteomes" id="UP000194236">
    <property type="component" value="Unassembled WGS sequence"/>
</dbReference>
<feature type="compositionally biased region" description="Low complexity" evidence="11">
    <location>
        <begin position="10"/>
        <end position="23"/>
    </location>
</feature>
<feature type="region of interest" description="Disordered" evidence="11">
    <location>
        <begin position="1"/>
        <end position="52"/>
    </location>
</feature>
<dbReference type="SMART" id="SM00355">
    <property type="entry name" value="ZnF_C2H2"/>
    <property type="match status" value="13"/>
</dbReference>
<feature type="region of interest" description="Disordered" evidence="11">
    <location>
        <begin position="236"/>
        <end position="267"/>
    </location>
</feature>
<organism evidence="13 14">
    <name type="scientific">Euroglyphus maynei</name>
    <name type="common">Mayne's house dust mite</name>
    <dbReference type="NCBI Taxonomy" id="6958"/>
    <lineage>
        <taxon>Eukaryota</taxon>
        <taxon>Metazoa</taxon>
        <taxon>Ecdysozoa</taxon>
        <taxon>Arthropoda</taxon>
        <taxon>Chelicerata</taxon>
        <taxon>Arachnida</taxon>
        <taxon>Acari</taxon>
        <taxon>Acariformes</taxon>
        <taxon>Sarcoptiformes</taxon>
        <taxon>Astigmata</taxon>
        <taxon>Psoroptidia</taxon>
        <taxon>Analgoidea</taxon>
        <taxon>Pyroglyphidae</taxon>
        <taxon>Pyroglyphinae</taxon>
        <taxon>Euroglyphus</taxon>
    </lineage>
</organism>
<feature type="region of interest" description="Disordered" evidence="11">
    <location>
        <begin position="756"/>
        <end position="809"/>
    </location>
</feature>
<evidence type="ECO:0000256" key="8">
    <source>
        <dbReference type="ARBA" id="ARBA00023163"/>
    </source>
</evidence>
<feature type="domain" description="C2H2-type" evidence="12">
    <location>
        <begin position="891"/>
        <end position="920"/>
    </location>
</feature>
<keyword evidence="8" id="KW-0804">Transcription</keyword>
<dbReference type="OrthoDB" id="6508620at2759"/>
<keyword evidence="6" id="KW-0862">Zinc</keyword>
<feature type="domain" description="C2H2-type" evidence="12">
    <location>
        <begin position="652"/>
        <end position="679"/>
    </location>
</feature>
<feature type="compositionally biased region" description="Polar residues" evidence="11">
    <location>
        <begin position="394"/>
        <end position="404"/>
    </location>
</feature>
<dbReference type="GO" id="GO:0005634">
    <property type="term" value="C:nucleus"/>
    <property type="evidence" value="ECO:0007669"/>
    <property type="project" value="UniProtKB-SubCell"/>
</dbReference>
<dbReference type="InterPro" id="IPR013087">
    <property type="entry name" value="Znf_C2H2_type"/>
</dbReference>
<evidence type="ECO:0000256" key="3">
    <source>
        <dbReference type="ARBA" id="ARBA00022723"/>
    </source>
</evidence>
<dbReference type="FunFam" id="3.30.160.60:FF:001442">
    <property type="entry name" value="zinc finger protein 696"/>
    <property type="match status" value="1"/>
</dbReference>
<dbReference type="InterPro" id="IPR050758">
    <property type="entry name" value="Znf_C2H2-type"/>
</dbReference>
<feature type="compositionally biased region" description="Low complexity" evidence="11">
    <location>
        <begin position="248"/>
        <end position="267"/>
    </location>
</feature>
<gene>
    <name evidence="13" type="ORF">BLA29_000583</name>
</gene>
<evidence type="ECO:0000256" key="6">
    <source>
        <dbReference type="ARBA" id="ARBA00022833"/>
    </source>
</evidence>
<sequence>MSSHQHHQPSSTITTTAIISGHNNDGDGGGGGVCVNNTGHLQQQQQQQQSHVVTLVGDHQLQQHIIQHESQRQQQIIQATESAQTSHQIHHHHIHQQQQQQNSNHNHHHQLQRSASTGSDVQFRSSIEQSSATLQPLIQPQNQVIYSLGDHVDDENDLFECGKCKQQFSYLHSFVQHKKICNNRLQQQHHHQQQHSKNSISTNSEKLRELAEIELHLGIASASTSQQLQLVHHTGSHVNHPHHSMGRSLLSTSSSNSSPLLIPSNNDSPTSMMTAISTGNGNNQLTGGDINIINRHMSHGNRSSPLIDPLNGSSINVNSILPDNDLLSLTSSLDANMMASIGNSISPSSLLHLHGGDVSSNTDDFAQFAHLNHGLDASTESSMNDVNQQSRSLYGVASSSTNGASDHGSHSMLISSANSSSISTNSGVHINSSHLQHAQQPQQSSVNVINFINSIHNTSPTSFTSFIQNISSTDVNLGGSGGGSSSSSSLLKTSFDTVGDVDGVSNDNSIGSPSRFLNLPPPSTPSSIIEHRPNLVGATVRSTQTPSISTEIHHANKPQQTMNVIHHSQQHSQQSQTLMINQDVVDSGRAMNENHIHSQNKFTDNQQNPQSSQITNTNQPVELFKCNFCDRSYTKSIELANHMPCHTGEKPYQCCICGKAFGQKNNLRKHIMTHKVTKEQYQTAYKTSVDQSLKNMPNAGKNKTPKPQPSSSVTQTKGIVADMANETVIYICPLKCGFTSENFEILKVHCSAEHPNQISDSSSVQVTTTDLQQQQQAHQNNHPNIHHIGSNQETSSSTFLNSSQNKNQTNQSNMISIKQEIASDTSIYQLAATPSTNQSTNQSGTQPSLEFKVQDKFTCPVPNCGFVSTKETEFKMHCVDHTVANDENIRYRCTANECKEVYNNVESFIKHLQSHDKANTCNTETEQTGSSESLRAKSRIYRCSICLNRYTTENALENHKATTSHHYPCQHCNKIFPCERYLRRHLLTHGAGLFICKYCDKSFKTANYLKVHLIIHTGEKPFACKICDAAFNRRDKLKRHELVHDPIKRYKCPMNNNGCKREFNRPDKLKAHILTHSGVKPYQCTMCTRSFTRRAHLREHSKTHQEVVNAIIKANTEKASPNSSLNKTTNTLNTDETVLNSMSQTVGATSENESKSEVSTLIHQPQTDSADPSKNTAYQTVMQSSSSSFTMTATNANNTTNNNQLSLSNDSKLLEKLETKSIDEISKESLIDNYKSQGSFTTDQVVSSDTVSHAVAATPTTISKNNNGSIILFTGTSLPLTSSPNNNQQRIIPSTDQTHPQSSSTLTTSSSLSSTNSQKQDTTHYQQDNTQQKSQPKLSTPANNNNNTGTSFQTFILLYSCPVCEAYFFKEEEIKTHKCCANTSSIGDKNNMADNGNNRQQRQTMQPLLVPVDQKNSRINIATSSATTTTTTTASSTNNNNNAGFVNPSDMCKIKIEADNTSI</sequence>
<dbReference type="PROSITE" id="PS00028">
    <property type="entry name" value="ZINC_FINGER_C2H2_1"/>
    <property type="match status" value="8"/>
</dbReference>
<name>A0A1Y3AYQ2_EURMA</name>
<evidence type="ECO:0000256" key="4">
    <source>
        <dbReference type="ARBA" id="ARBA00022737"/>
    </source>
</evidence>
<feature type="compositionally biased region" description="Polar residues" evidence="11">
    <location>
        <begin position="1316"/>
        <end position="1346"/>
    </location>
</feature>
<feature type="region of interest" description="Disordered" evidence="11">
    <location>
        <begin position="394"/>
        <end position="418"/>
    </location>
</feature>
<keyword evidence="3" id="KW-0479">Metal-binding</keyword>
<feature type="region of interest" description="Disordered" evidence="11">
    <location>
        <begin position="693"/>
        <end position="715"/>
    </location>
</feature>
<keyword evidence="7" id="KW-0805">Transcription regulation</keyword>
<dbReference type="EMBL" id="MUJZ01053093">
    <property type="protein sequence ID" value="OTF73107.1"/>
    <property type="molecule type" value="Genomic_DNA"/>
</dbReference>
<feature type="compositionally biased region" description="Low complexity" evidence="11">
    <location>
        <begin position="34"/>
        <end position="49"/>
    </location>
</feature>
<dbReference type="PANTHER" id="PTHR23234">
    <property type="entry name" value="ZNF44 PROTEIN"/>
    <property type="match status" value="1"/>
</dbReference>
<dbReference type="GO" id="GO:0006357">
    <property type="term" value="P:regulation of transcription by RNA polymerase II"/>
    <property type="evidence" value="ECO:0007669"/>
    <property type="project" value="UniProtKB-ARBA"/>
</dbReference>
<feature type="region of interest" description="Disordered" evidence="11">
    <location>
        <begin position="1279"/>
        <end position="1346"/>
    </location>
</feature>
<comment type="caution">
    <text evidence="13">The sequence shown here is derived from an EMBL/GenBank/DDBJ whole genome shotgun (WGS) entry which is preliminary data.</text>
</comment>
<dbReference type="Gene3D" id="3.30.160.60">
    <property type="entry name" value="Classic Zinc Finger"/>
    <property type="match status" value="7"/>
</dbReference>
<protein>
    <submittedName>
        <fullName evidence="13">Zinc finger domain-containing protein</fullName>
    </submittedName>
</protein>
<comment type="similarity">
    <text evidence="2">Belongs to the krueppel C2H2-type zinc-finger protein family.</text>
</comment>
<evidence type="ECO:0000256" key="9">
    <source>
        <dbReference type="ARBA" id="ARBA00023242"/>
    </source>
</evidence>
<feature type="compositionally biased region" description="Low complexity" evidence="11">
    <location>
        <begin position="1302"/>
        <end position="1315"/>
    </location>
</feature>
<feature type="domain" description="C2H2-type" evidence="12">
    <location>
        <begin position="1082"/>
        <end position="1104"/>
    </location>
</feature>
<feature type="compositionally biased region" description="Low complexity" evidence="11">
    <location>
        <begin position="757"/>
        <end position="776"/>
    </location>
</feature>
<keyword evidence="5 10" id="KW-0863">Zinc-finger</keyword>
<evidence type="ECO:0000256" key="5">
    <source>
        <dbReference type="ARBA" id="ARBA00022771"/>
    </source>
</evidence>
<evidence type="ECO:0000256" key="10">
    <source>
        <dbReference type="PROSITE-ProRule" id="PRU00042"/>
    </source>
</evidence>
<feature type="compositionally biased region" description="Polar residues" evidence="11">
    <location>
        <begin position="1279"/>
        <end position="1301"/>
    </location>
</feature>
<reference evidence="13 14" key="1">
    <citation type="submission" date="2017-03" db="EMBL/GenBank/DDBJ databases">
        <title>Genome Survey of Euroglyphus maynei.</title>
        <authorList>
            <person name="Arlian L.G."/>
            <person name="Morgan M.S."/>
            <person name="Rider S.D."/>
        </authorList>
    </citation>
    <scope>NUCLEOTIDE SEQUENCE [LARGE SCALE GENOMIC DNA]</scope>
    <source>
        <strain evidence="13">Arlian Lab</strain>
        <tissue evidence="13">Whole body</tissue>
    </source>
</reference>
<feature type="region of interest" description="Disordered" evidence="11">
    <location>
        <begin position="66"/>
        <end position="125"/>
    </location>
</feature>
<evidence type="ECO:0000256" key="11">
    <source>
        <dbReference type="SAM" id="MobiDB-lite"/>
    </source>
</evidence>
<feature type="domain" description="C2H2-type" evidence="12">
    <location>
        <begin position="1022"/>
        <end position="1049"/>
    </location>
</feature>
<proteinExistence type="inferred from homology"/>
<keyword evidence="14" id="KW-1185">Reference proteome</keyword>
<feature type="domain" description="C2H2-type" evidence="12">
    <location>
        <begin position="1050"/>
        <end position="1081"/>
    </location>
</feature>
<evidence type="ECO:0000256" key="1">
    <source>
        <dbReference type="ARBA" id="ARBA00004123"/>
    </source>
</evidence>
<evidence type="ECO:0000256" key="7">
    <source>
        <dbReference type="ARBA" id="ARBA00023015"/>
    </source>
</evidence>
<feature type="domain" description="C2H2-type" evidence="12">
    <location>
        <begin position="624"/>
        <end position="651"/>
    </location>
</feature>
<dbReference type="PROSITE" id="PS50157">
    <property type="entry name" value="ZINC_FINGER_C2H2_2"/>
    <property type="match status" value="8"/>
</dbReference>
<evidence type="ECO:0000313" key="13">
    <source>
        <dbReference type="EMBL" id="OTF73107.1"/>
    </source>
</evidence>
<feature type="compositionally biased region" description="Polar residues" evidence="11">
    <location>
        <begin position="777"/>
        <end position="800"/>
    </location>
</feature>
<feature type="domain" description="C2H2-type" evidence="12">
    <location>
        <begin position="967"/>
        <end position="989"/>
    </location>
</feature>
<keyword evidence="4" id="KW-0677">Repeat</keyword>
<feature type="domain" description="C2H2-type" evidence="12">
    <location>
        <begin position="994"/>
        <end position="1021"/>
    </location>
</feature>
<dbReference type="GO" id="GO:0008270">
    <property type="term" value="F:zinc ion binding"/>
    <property type="evidence" value="ECO:0007669"/>
    <property type="project" value="UniProtKB-KW"/>
</dbReference>
<comment type="subcellular location">
    <subcellularLocation>
        <location evidence="1">Nucleus</location>
    </subcellularLocation>
</comment>